<accession>A0A9W7L7Q6</accession>
<evidence type="ECO:0000256" key="1">
    <source>
        <dbReference type="SAM" id="MobiDB-lite"/>
    </source>
</evidence>
<dbReference type="Pfam" id="PF07394">
    <property type="entry name" value="DUF1501"/>
    <property type="match status" value="1"/>
</dbReference>
<keyword evidence="2" id="KW-1133">Transmembrane helix</keyword>
<organism evidence="3 4">
    <name type="scientific">Triparma columacea</name>
    <dbReference type="NCBI Taxonomy" id="722753"/>
    <lineage>
        <taxon>Eukaryota</taxon>
        <taxon>Sar</taxon>
        <taxon>Stramenopiles</taxon>
        <taxon>Ochrophyta</taxon>
        <taxon>Bolidophyceae</taxon>
        <taxon>Parmales</taxon>
        <taxon>Triparmaceae</taxon>
        <taxon>Triparma</taxon>
    </lineage>
</organism>
<keyword evidence="4" id="KW-1185">Reference proteome</keyword>
<name>A0A9W7L7Q6_9STRA</name>
<feature type="compositionally biased region" description="Polar residues" evidence="1">
    <location>
        <begin position="1810"/>
        <end position="1820"/>
    </location>
</feature>
<dbReference type="EMBL" id="BRYA01000065">
    <property type="protein sequence ID" value="GMI36424.1"/>
    <property type="molecule type" value="Genomic_DNA"/>
</dbReference>
<protein>
    <submittedName>
        <fullName evidence="3">Uncharacterized protein</fullName>
    </submittedName>
</protein>
<dbReference type="SUPFAM" id="SSF53649">
    <property type="entry name" value="Alkaline phosphatase-like"/>
    <property type="match status" value="1"/>
</dbReference>
<evidence type="ECO:0000256" key="2">
    <source>
        <dbReference type="SAM" id="Phobius"/>
    </source>
</evidence>
<dbReference type="PANTHER" id="PTHR43737">
    <property type="entry name" value="BLL7424 PROTEIN"/>
    <property type="match status" value="1"/>
</dbReference>
<keyword evidence="2" id="KW-0472">Membrane</keyword>
<feature type="region of interest" description="Disordered" evidence="1">
    <location>
        <begin position="1"/>
        <end position="20"/>
    </location>
</feature>
<feature type="transmembrane region" description="Helical" evidence="2">
    <location>
        <begin position="57"/>
        <end position="81"/>
    </location>
</feature>
<dbReference type="InterPro" id="IPR017850">
    <property type="entry name" value="Alkaline_phosphatase_core_sf"/>
</dbReference>
<keyword evidence="2" id="KW-0812">Transmembrane</keyword>
<dbReference type="InterPro" id="IPR010869">
    <property type="entry name" value="DUF1501"/>
</dbReference>
<dbReference type="PANTHER" id="PTHR43737:SF1">
    <property type="entry name" value="DUF1501 DOMAIN-CONTAINING PROTEIN"/>
    <property type="match status" value="1"/>
</dbReference>
<dbReference type="InterPro" id="IPR014917">
    <property type="entry name" value="DUF1800"/>
</dbReference>
<evidence type="ECO:0000313" key="3">
    <source>
        <dbReference type="EMBL" id="GMI36424.1"/>
    </source>
</evidence>
<evidence type="ECO:0000313" key="4">
    <source>
        <dbReference type="Proteomes" id="UP001165065"/>
    </source>
</evidence>
<proteinExistence type="predicted"/>
<dbReference type="OrthoDB" id="411021at2759"/>
<feature type="region of interest" description="Disordered" evidence="1">
    <location>
        <begin position="1797"/>
        <end position="1830"/>
    </location>
</feature>
<feature type="compositionally biased region" description="Polar residues" evidence="1">
    <location>
        <begin position="10"/>
        <end position="20"/>
    </location>
</feature>
<sequence length="2122" mass="232398">MSKHHGSWVQGPSNPLRQASKNADDKMFNFQIEEPSSRTVNRSKRLKNICGCYFSNTYLLVGVLAVLSIAGVAGAFLAGLFSPAIDPASSAAPIGVSGSTYVEISSGRQLFFMEKVLPDGTTIPAARSYDGNEWEGIPPLNLNFSCGRSCKTKIPSDGTFQVRNINTGNLPSSKSAESARFLNQATFGATKEEIDSFKDRFSWLKDQIDSTPMTSHRQYYRERSNFRLPMTGLDVGNVRGPCEQKSRWHRLAFNNNDIGKTVSFDTSGSVTLVLVDGEVRTELDSDTTDFGTTTSQIVICKVEEKFDGVIKFGSGSDCNGKTNNQLIKFEATAPPSERVVVTAPDSSFVELDFKVDNVKILSDSVTRNCATKIDATLFARVESSSTYYIYDPRVDRIDNSLENPSTKPAVPGESCSNVPKSFVNAHTCVADTSACQAPVFSTELTLDAPTILKFYELAERHVHYIEGLTTLDMSSPCKSATSRWMKQSSGVCSGDSTDAAIKSVIETAIAESPDMNGDIVDIDVKGECSDSSDSAVGAKVMVDNVCYENVHPNEHDVYDFTYWTHTHPGNVNAFKEGRANPIAAVALSGSAKIVFPSWHPIPRWAQGLGENQRNSIVRIGRLGETISFGELPEQIQRREVSDHFGATALAATTGGVEVCGSPGEVSSIPSLGMRFGTSTLDSNDNRNQATNLSDQKHFAPEAKQMVFTTLALNAKDQLRQRMAWALSQTLVLSADGAGNPNENEKFLAYYDIFVRHAFGNYRDILKEVTYSPAMGSMLSYLGSKSFAEMLKSTGSEIYPDENYARELMQLFTIGLFKLQADGTHVLDEQGKPLGSYDNDQIITFARVWTGFQRQASRGNIEGSNGDGSANNVDPMRIIHNHHDYFPKADTLGGYLGDNTVLCEDLPEKAFLLKGAAYRYLGHSSLPVMQYDHKHMATAELYFSKRNEELKQMDLSQDSELYAALCNADSSGNCKFKSDVILDMDLKCTGKECLIQQPRVVRIDVTSNGDVVSTFYEYVRRPCVDLLFPENAVLVTSHSKNTPRACANPKLPIALAVCCLEGTKNCWTGPAGAGPATVFTGERVTQKEAISRCEAKGLKALSFSMTNYDYSWAFWNHAPCEMQVQVNPDGLVARVDVLINNKGLPHVRIDNRNYFHVHWAGGVFPKVEDGCLAEANGTSACTLHVGDHGGASCLCDITVEHSAPFSSEDRPSRDQIMESLDIGFRDPSGDPELTAINYGGSVVAYSSSVGNSTFITAYKVVDSLGRTQFLKNTLSTVRLTSSDLTFRNPPTFMSVIEPTTRDASNDVDSLIDHLFYHPNTAPFIAHKLIQRFTTSNPSPRYVKAVATAFRTGNYNGKDFGSGSYGDLGATVAAIFLDSEAASQVLDSDPSFGTMREPLLKILHLLRSLSYSPVDDPELELRSMPEKIGQMAYESPTVFNYYDPTFVPHQLAARDIKAPEGQLLNAPFTISWLNGVTSLIRYGLTRCSGGFAYDARTNCIDVDRNTLSPEEQGNVAGRLTYEPSPLPEVEETAAPTVAPALENRTCVDDPEWRRFNFDTDTPYNHDCSGSAKRRSNGKTWVCNEFSTSVTDQYGRTDYEACPVSCGSCPANVEGLVRGEQVVDELTLLLTSGRMSSHNRAIIVGEYEKELSRYGDVGKATRAAEQLIVMTPEFHSTAFNDVVDGEDFRVIKEEEPAKVASDYKALVYVMMFGAADSYNFIVPHSECGDKDMYENYKSVRGNVALSKGSLLEVDSGGSHQVCKKFGLHPSLSHVRDMYNDGDASFIANVGVLTERITQEEFHKKSSKRPPSLFSHNSQAQALHTAQPEDPTGSGWIGRLKDVLVEKGVTVGAYSIDGNSKVLETDVSSAANVISKFEGVVPFDADGNLERLYPAIRNITSVKGSSFLGETFADSLQTMFKRTSELESALEGAEVTREYVGGQLTSQFKQVSKIIRANEVSMKNERDVFYVYIGGWDTHTNLGDKLTSNLEEVDGALEAFTGEMKDLGIWDSVAVVTASDFGRTLTDNGVGTDHAWAGNHFVLGGGVKGGKVHGKFIDEYGEEGSQNVGRGRLIPTTPWEGWWNPIVRWFGVEEEEDVERVLPNLGNFARDGVEVIELGEMFGGGV</sequence>
<reference evidence="4" key="1">
    <citation type="journal article" date="2023" name="Commun. Biol.">
        <title>Genome analysis of Parmales, the sister group of diatoms, reveals the evolutionary specialization of diatoms from phago-mixotrophs to photoautotrophs.</title>
        <authorList>
            <person name="Ban H."/>
            <person name="Sato S."/>
            <person name="Yoshikawa S."/>
            <person name="Yamada K."/>
            <person name="Nakamura Y."/>
            <person name="Ichinomiya M."/>
            <person name="Sato N."/>
            <person name="Blanc-Mathieu R."/>
            <person name="Endo H."/>
            <person name="Kuwata A."/>
            <person name="Ogata H."/>
        </authorList>
    </citation>
    <scope>NUCLEOTIDE SEQUENCE [LARGE SCALE GENOMIC DNA]</scope>
</reference>
<comment type="caution">
    <text evidence="3">The sequence shown here is derived from an EMBL/GenBank/DDBJ whole genome shotgun (WGS) entry which is preliminary data.</text>
</comment>
<gene>
    <name evidence="3" type="ORF">TrCOL_g9545</name>
</gene>
<dbReference type="Pfam" id="PF08811">
    <property type="entry name" value="DUF1800"/>
    <property type="match status" value="2"/>
</dbReference>
<dbReference type="Proteomes" id="UP001165065">
    <property type="component" value="Unassembled WGS sequence"/>
</dbReference>